<name>A0AAX3M086_9BACL</name>
<dbReference type="EMBL" id="CP117416">
    <property type="protein sequence ID" value="WCT55564.1"/>
    <property type="molecule type" value="Genomic_DNA"/>
</dbReference>
<dbReference type="RefSeq" id="WP_273613926.1">
    <property type="nucleotide sequence ID" value="NZ_CP117416.1"/>
</dbReference>
<organism evidence="1 2">
    <name type="scientific">Paenibacillus kyungheensis</name>
    <dbReference type="NCBI Taxonomy" id="1452732"/>
    <lineage>
        <taxon>Bacteria</taxon>
        <taxon>Bacillati</taxon>
        <taxon>Bacillota</taxon>
        <taxon>Bacilli</taxon>
        <taxon>Bacillales</taxon>
        <taxon>Paenibacillaceae</taxon>
        <taxon>Paenibacillus</taxon>
    </lineage>
</organism>
<evidence type="ECO:0000313" key="2">
    <source>
        <dbReference type="Proteomes" id="UP001220509"/>
    </source>
</evidence>
<reference evidence="1 2" key="1">
    <citation type="submission" date="2023-02" db="EMBL/GenBank/DDBJ databases">
        <title>Genome sequence of Paenibacillus kyungheensis KACC 18744.</title>
        <authorList>
            <person name="Kim S."/>
            <person name="Heo J."/>
            <person name="Kwon S.-W."/>
        </authorList>
    </citation>
    <scope>NUCLEOTIDE SEQUENCE [LARGE SCALE GENOMIC DNA]</scope>
    <source>
        <strain evidence="1 2">KACC 18744</strain>
    </source>
</reference>
<dbReference type="KEGG" id="pka:PQ456_20850"/>
<proteinExistence type="predicted"/>
<accession>A0AAX3M086</accession>
<sequence>MILGVILICIVAVTPIAYRHHKRIRILEDKVQQLEQQRNN</sequence>
<protein>
    <submittedName>
        <fullName evidence="1">Uncharacterized protein</fullName>
    </submittedName>
</protein>
<evidence type="ECO:0000313" key="1">
    <source>
        <dbReference type="EMBL" id="WCT55564.1"/>
    </source>
</evidence>
<gene>
    <name evidence="1" type="ORF">PQ456_20850</name>
</gene>
<keyword evidence="2" id="KW-1185">Reference proteome</keyword>
<dbReference type="Proteomes" id="UP001220509">
    <property type="component" value="Chromosome"/>
</dbReference>
<dbReference type="AlphaFoldDB" id="A0AAX3M086"/>